<feature type="binding site" evidence="5">
    <location>
        <position position="93"/>
    </location>
    <ligand>
        <name>spermidine</name>
        <dbReference type="ChEBI" id="CHEBI:57834"/>
    </ligand>
</feature>
<feature type="binding site" evidence="5">
    <location>
        <position position="173"/>
    </location>
    <ligand>
        <name>S-methyl-5'-thioadenosine</name>
        <dbReference type="ChEBI" id="CHEBI:17509"/>
    </ligand>
</feature>
<comment type="function">
    <text evidence="5">Catalyzes the irreversible transfer of a propylamine group from the amino donor S-adenosylmethioninamine (decarboxy-AdoMet) to putrescine (1,4-diaminobutane) to yield spermidine.</text>
</comment>
<dbReference type="SUPFAM" id="SSF53335">
    <property type="entry name" value="S-adenosyl-L-methionine-dependent methyltransferases"/>
    <property type="match status" value="1"/>
</dbReference>
<keyword evidence="3 5" id="KW-0620">Polyamine biosynthesis</keyword>
<protein>
    <recommendedName>
        <fullName evidence="5">Polyamine aminopropyltransferase</fullName>
    </recommendedName>
    <alternativeName>
        <fullName evidence="5">Putrescine aminopropyltransferase</fullName>
        <shortName evidence="5">PAPT</shortName>
    </alternativeName>
    <alternativeName>
        <fullName evidence="5">Spermidine synthase</fullName>
        <shortName evidence="5">SPDS</shortName>
        <shortName evidence="5">SPDSY</shortName>
        <ecNumber evidence="5">2.5.1.16</ecNumber>
    </alternativeName>
</protein>
<gene>
    <name evidence="5" type="primary">speE</name>
    <name evidence="8" type="ORF">COY52_05630</name>
</gene>
<sequence>MNKKGQKDPNWYIEFLNPAEAHMYGIKGLVGKYKSEYQDILILDTFPYGRCLFLDGKIQSAQLDEFIYHEALVHPALLSHPAPRNVFVGGTGEGASLREILKHPCVKKIIAVDIDKKVIDIAKRHLFQWHRGAFVSPKVRLYFRDARKFLKETKETFDCIILDLCDPGDAQGPAALLFTSEFYKIVSRKLAPGGILTVQCGSTNLNMLKGFAHVFRTLRSVFRNVLPYQADVPSFVGPWGYCMASSTDIPLRQSESARKRIKERKLEGKLRFYNPEIHEAMFVLPGYLKEHFKKGRIIYDKKPF</sequence>
<evidence type="ECO:0000256" key="2">
    <source>
        <dbReference type="ARBA" id="ARBA00022679"/>
    </source>
</evidence>
<dbReference type="CDD" id="cd02440">
    <property type="entry name" value="AdoMet_MTases"/>
    <property type="match status" value="1"/>
</dbReference>
<dbReference type="Proteomes" id="UP000229307">
    <property type="component" value="Unassembled WGS sequence"/>
</dbReference>
<dbReference type="InterPro" id="IPR029063">
    <property type="entry name" value="SAM-dependent_MTases_sf"/>
</dbReference>
<dbReference type="GO" id="GO:0004766">
    <property type="term" value="F:spermidine synthase activity"/>
    <property type="evidence" value="ECO:0007669"/>
    <property type="project" value="UniProtKB-UniRule"/>
</dbReference>
<dbReference type="NCBIfam" id="NF037959">
    <property type="entry name" value="MFS_SpdSyn"/>
    <property type="match status" value="1"/>
</dbReference>
<dbReference type="Pfam" id="PF01564">
    <property type="entry name" value="Spermine_synth"/>
    <property type="match status" value="1"/>
</dbReference>
<comment type="pathway">
    <text evidence="5">Amine and polyamine biosynthesis; spermidine biosynthesis; spermidine from putrescine: step 1/1.</text>
</comment>
<evidence type="ECO:0000256" key="5">
    <source>
        <dbReference type="HAMAP-Rule" id="MF_00198"/>
    </source>
</evidence>
<dbReference type="HAMAP" id="MF_00198">
    <property type="entry name" value="Spermidine_synth"/>
    <property type="match status" value="1"/>
</dbReference>
<dbReference type="InterPro" id="IPR001045">
    <property type="entry name" value="Spermi_synthase"/>
</dbReference>
<dbReference type="NCBIfam" id="NF002010">
    <property type="entry name" value="PRK00811.1"/>
    <property type="match status" value="1"/>
</dbReference>
<dbReference type="EC" id="2.5.1.16" evidence="5"/>
<organism evidence="8 9">
    <name type="scientific">Candidatus Desantisbacteria bacterium CG_4_10_14_0_8_um_filter_48_22</name>
    <dbReference type="NCBI Taxonomy" id="1974543"/>
    <lineage>
        <taxon>Bacteria</taxon>
        <taxon>Candidatus Desantisiibacteriota</taxon>
    </lineage>
</organism>
<dbReference type="GO" id="GO:0008295">
    <property type="term" value="P:spermidine biosynthetic process"/>
    <property type="evidence" value="ECO:0007669"/>
    <property type="project" value="UniProtKB-UniRule"/>
</dbReference>
<comment type="catalytic activity">
    <reaction evidence="4">
        <text>S-adenosyl 3-(methylsulfanyl)propylamine + spermidine = thermospermine + S-methyl-5'-thioadenosine + H(+)</text>
        <dbReference type="Rhea" id="RHEA:30515"/>
        <dbReference type="ChEBI" id="CHEBI:15378"/>
        <dbReference type="ChEBI" id="CHEBI:17509"/>
        <dbReference type="ChEBI" id="CHEBI:57443"/>
        <dbReference type="ChEBI" id="CHEBI:57834"/>
        <dbReference type="ChEBI" id="CHEBI:59903"/>
        <dbReference type="EC" id="2.5.1.79"/>
    </reaction>
</comment>
<feature type="binding site" evidence="5">
    <location>
        <begin position="145"/>
        <end position="146"/>
    </location>
    <ligand>
        <name>S-methyl-5'-thioadenosine</name>
        <dbReference type="ChEBI" id="CHEBI:17509"/>
    </ligand>
</feature>
<dbReference type="EMBL" id="PFMR01000151">
    <property type="protein sequence ID" value="PIZ16979.1"/>
    <property type="molecule type" value="Genomic_DNA"/>
</dbReference>
<dbReference type="PANTHER" id="PTHR43317:SF1">
    <property type="entry name" value="THERMOSPERMINE SYNTHASE ACAULIS5"/>
    <property type="match status" value="1"/>
</dbReference>
<dbReference type="InterPro" id="IPR035246">
    <property type="entry name" value="Spermidine_synt_N"/>
</dbReference>
<feature type="active site" description="Proton acceptor" evidence="5 6">
    <location>
        <position position="163"/>
    </location>
</feature>
<dbReference type="FunFam" id="3.40.50.150:FF:000088">
    <property type="entry name" value="Polyamine aminopropyltransferase"/>
    <property type="match status" value="1"/>
</dbReference>
<feature type="binding site" evidence="5">
    <location>
        <position position="113"/>
    </location>
    <ligand>
        <name>S-methyl-5'-thioadenosine</name>
        <dbReference type="ChEBI" id="CHEBI:17509"/>
    </ligand>
</feature>
<accession>A0A2M7SBY2</accession>
<comment type="caution">
    <text evidence="8">The sequence shown here is derived from an EMBL/GenBank/DDBJ whole genome shotgun (WGS) entry which is preliminary data.</text>
</comment>
<evidence type="ECO:0000313" key="8">
    <source>
        <dbReference type="EMBL" id="PIZ16979.1"/>
    </source>
</evidence>
<evidence type="ECO:0000259" key="7">
    <source>
        <dbReference type="PROSITE" id="PS51006"/>
    </source>
</evidence>
<dbReference type="AlphaFoldDB" id="A0A2M7SBY2"/>
<dbReference type="InterPro" id="IPR037163">
    <property type="entry name" value="Spermidine_synt_N_sf"/>
</dbReference>
<reference evidence="9" key="1">
    <citation type="submission" date="2017-09" db="EMBL/GenBank/DDBJ databases">
        <title>Depth-based differentiation of microbial function through sediment-hosted aquifers and enrichment of novel symbionts in the deep terrestrial subsurface.</title>
        <authorList>
            <person name="Probst A.J."/>
            <person name="Ladd B."/>
            <person name="Jarett J.K."/>
            <person name="Geller-Mcgrath D.E."/>
            <person name="Sieber C.M.K."/>
            <person name="Emerson J.B."/>
            <person name="Anantharaman K."/>
            <person name="Thomas B.C."/>
            <person name="Malmstrom R."/>
            <person name="Stieglmeier M."/>
            <person name="Klingl A."/>
            <person name="Woyke T."/>
            <person name="Ryan C.M."/>
            <person name="Banfield J.F."/>
        </authorList>
    </citation>
    <scope>NUCLEOTIDE SEQUENCE [LARGE SCALE GENOMIC DNA]</scope>
</reference>
<evidence type="ECO:0000256" key="1">
    <source>
        <dbReference type="ARBA" id="ARBA00007867"/>
    </source>
</evidence>
<comment type="subunit">
    <text evidence="5">Homodimer or homotetramer.</text>
</comment>
<dbReference type="Gene3D" id="2.30.140.10">
    <property type="entry name" value="Spermidine synthase, tetramerisation domain"/>
    <property type="match status" value="1"/>
</dbReference>
<keyword evidence="2 5" id="KW-0808">Transferase</keyword>
<comment type="caution">
    <text evidence="5">Lacks conserved residue(s) required for the propagation of feature annotation.</text>
</comment>
<dbReference type="Gene3D" id="3.40.50.150">
    <property type="entry name" value="Vaccinia Virus protein VP39"/>
    <property type="match status" value="1"/>
</dbReference>
<keyword evidence="5" id="KW-0745">Spermidine biosynthesis</keyword>
<dbReference type="PANTHER" id="PTHR43317">
    <property type="entry name" value="THERMOSPERMINE SYNTHASE ACAULIS5"/>
    <property type="match status" value="1"/>
</dbReference>
<dbReference type="Pfam" id="PF17284">
    <property type="entry name" value="Spermine_synt_N"/>
    <property type="match status" value="1"/>
</dbReference>
<feature type="binding site" evidence="5">
    <location>
        <position position="38"/>
    </location>
    <ligand>
        <name>S-methyl-5'-thioadenosine</name>
        <dbReference type="ChEBI" id="CHEBI:17509"/>
    </ligand>
</feature>
<dbReference type="GO" id="GO:0010487">
    <property type="term" value="F:thermospermine synthase activity"/>
    <property type="evidence" value="ECO:0007669"/>
    <property type="project" value="UniProtKB-EC"/>
</dbReference>
<dbReference type="InterPro" id="IPR030374">
    <property type="entry name" value="PABS"/>
</dbReference>
<comment type="catalytic activity">
    <reaction evidence="5">
        <text>S-adenosyl 3-(methylsulfanyl)propylamine + putrescine = S-methyl-5'-thioadenosine + spermidine + H(+)</text>
        <dbReference type="Rhea" id="RHEA:12721"/>
        <dbReference type="ChEBI" id="CHEBI:15378"/>
        <dbReference type="ChEBI" id="CHEBI:17509"/>
        <dbReference type="ChEBI" id="CHEBI:57443"/>
        <dbReference type="ChEBI" id="CHEBI:57834"/>
        <dbReference type="ChEBI" id="CHEBI:326268"/>
        <dbReference type="EC" id="2.5.1.16"/>
    </reaction>
</comment>
<evidence type="ECO:0000256" key="4">
    <source>
        <dbReference type="ARBA" id="ARBA00048874"/>
    </source>
</evidence>
<evidence type="ECO:0000256" key="3">
    <source>
        <dbReference type="ARBA" id="ARBA00023115"/>
    </source>
</evidence>
<evidence type="ECO:0000256" key="6">
    <source>
        <dbReference type="PROSITE-ProRule" id="PRU00354"/>
    </source>
</evidence>
<feature type="binding site" evidence="5">
    <location>
        <position position="69"/>
    </location>
    <ligand>
        <name>spermidine</name>
        <dbReference type="ChEBI" id="CHEBI:57834"/>
    </ligand>
</feature>
<name>A0A2M7SBY2_9BACT</name>
<feature type="domain" description="PABS" evidence="7">
    <location>
        <begin position="9"/>
        <end position="246"/>
    </location>
</feature>
<comment type="similarity">
    <text evidence="1 5">Belongs to the spermidine/spermine synthase family.</text>
</comment>
<evidence type="ECO:0000313" key="9">
    <source>
        <dbReference type="Proteomes" id="UP000229307"/>
    </source>
</evidence>
<dbReference type="UniPathway" id="UPA00248">
    <property type="reaction ID" value="UER00314"/>
</dbReference>
<dbReference type="PROSITE" id="PS51006">
    <property type="entry name" value="PABS_2"/>
    <property type="match status" value="1"/>
</dbReference>
<proteinExistence type="inferred from homology"/>